<feature type="transmembrane region" description="Helical" evidence="6">
    <location>
        <begin position="231"/>
        <end position="251"/>
    </location>
</feature>
<gene>
    <name evidence="8" type="ORF">RPE78_02075</name>
</gene>
<evidence type="ECO:0000256" key="4">
    <source>
        <dbReference type="ARBA" id="ARBA00022989"/>
    </source>
</evidence>
<evidence type="ECO:0000313" key="9">
    <source>
        <dbReference type="Proteomes" id="UP001623290"/>
    </source>
</evidence>
<feature type="transmembrane region" description="Helical" evidence="6">
    <location>
        <begin position="28"/>
        <end position="50"/>
    </location>
</feature>
<dbReference type="InterPro" id="IPR051258">
    <property type="entry name" value="Diverse_Substrate_Transporter"/>
</dbReference>
<evidence type="ECO:0000256" key="5">
    <source>
        <dbReference type="ARBA" id="ARBA00023136"/>
    </source>
</evidence>
<dbReference type="PANTHER" id="PTHR42920:SF5">
    <property type="entry name" value="EAMA DOMAIN-CONTAINING PROTEIN"/>
    <property type="match status" value="1"/>
</dbReference>
<keyword evidence="4 6" id="KW-1133">Transmembrane helix</keyword>
<dbReference type="SUPFAM" id="SSF103481">
    <property type="entry name" value="Multidrug resistance efflux transporter EmrE"/>
    <property type="match status" value="2"/>
</dbReference>
<sequence>MRLFLTTCLVMIAFAANSVLNRMAVFGAGWDPALVGVLRLGAGAVVLCLLSGMRLRHPPPPAMLALGVATLFLYIWGFSRASGRLDAGVGALTLFGTVQITMFGTAVFRKTHIPPLRWLGAGMALAGLAVLLWPQGDLRIDMTGLAWMMAAGMGWGLYSLNGAKARDALTATAFNFALATPLALLWWLGAGGPMAGASYGLWATLASGAITSGLGYALWYRVLPQIPATQAALAQLSVPLIAALGGAVFLAELPGPRFWLAGALVLGGIGLGLLRR</sequence>
<organism evidence="8 9">
    <name type="scientific">Thioclava litoralis</name>
    <dbReference type="NCBI Taxonomy" id="3076557"/>
    <lineage>
        <taxon>Bacteria</taxon>
        <taxon>Pseudomonadati</taxon>
        <taxon>Pseudomonadota</taxon>
        <taxon>Alphaproteobacteria</taxon>
        <taxon>Rhodobacterales</taxon>
        <taxon>Paracoccaceae</taxon>
        <taxon>Thioclava</taxon>
    </lineage>
</organism>
<evidence type="ECO:0000256" key="6">
    <source>
        <dbReference type="SAM" id="Phobius"/>
    </source>
</evidence>
<evidence type="ECO:0000256" key="1">
    <source>
        <dbReference type="ARBA" id="ARBA00004651"/>
    </source>
</evidence>
<keyword evidence="2" id="KW-1003">Cell membrane</keyword>
<keyword evidence="3 6" id="KW-0812">Transmembrane</keyword>
<feature type="transmembrane region" description="Helical" evidence="6">
    <location>
        <begin position="87"/>
        <end position="108"/>
    </location>
</feature>
<reference evidence="8 9" key="1">
    <citation type="submission" date="2023-09" db="EMBL/GenBank/DDBJ databases">
        <title>Thioclava shenzhenensis sp. nov., a multidrug resistant bacteria-antagonizing species isolated from coastal seawater.</title>
        <authorList>
            <person name="Long M."/>
        </authorList>
    </citation>
    <scope>NUCLEOTIDE SEQUENCE [LARGE SCALE GENOMIC DNA]</scope>
    <source>
        <strain evidence="8 9">FTW29</strain>
    </source>
</reference>
<dbReference type="PANTHER" id="PTHR42920">
    <property type="entry name" value="OS03G0707200 PROTEIN-RELATED"/>
    <property type="match status" value="1"/>
</dbReference>
<feature type="transmembrane region" description="Helical" evidence="6">
    <location>
        <begin position="145"/>
        <end position="161"/>
    </location>
</feature>
<evidence type="ECO:0000256" key="3">
    <source>
        <dbReference type="ARBA" id="ARBA00022692"/>
    </source>
</evidence>
<dbReference type="RefSeq" id="WP_406721095.1">
    <property type="nucleotide sequence ID" value="NZ_CP135443.1"/>
</dbReference>
<dbReference type="InterPro" id="IPR037185">
    <property type="entry name" value="EmrE-like"/>
</dbReference>
<name>A0ABZ1E0B1_9RHOB</name>
<dbReference type="Pfam" id="PF00892">
    <property type="entry name" value="EamA"/>
    <property type="match status" value="1"/>
</dbReference>
<feature type="transmembrane region" description="Helical" evidence="6">
    <location>
        <begin position="199"/>
        <end position="219"/>
    </location>
</feature>
<evidence type="ECO:0000313" key="8">
    <source>
        <dbReference type="EMBL" id="WRY34105.1"/>
    </source>
</evidence>
<dbReference type="InterPro" id="IPR000620">
    <property type="entry name" value="EamA_dom"/>
</dbReference>
<protein>
    <submittedName>
        <fullName evidence="8">DMT family transporter</fullName>
    </submittedName>
</protein>
<feature type="transmembrane region" description="Helical" evidence="6">
    <location>
        <begin position="257"/>
        <end position="274"/>
    </location>
</feature>
<dbReference type="Proteomes" id="UP001623290">
    <property type="component" value="Chromosome"/>
</dbReference>
<evidence type="ECO:0000259" key="7">
    <source>
        <dbReference type="Pfam" id="PF00892"/>
    </source>
</evidence>
<keyword evidence="5 6" id="KW-0472">Membrane</keyword>
<feature type="transmembrane region" description="Helical" evidence="6">
    <location>
        <begin position="115"/>
        <end position="133"/>
    </location>
</feature>
<feature type="transmembrane region" description="Helical" evidence="6">
    <location>
        <begin position="62"/>
        <end position="81"/>
    </location>
</feature>
<comment type="subcellular location">
    <subcellularLocation>
        <location evidence="1">Cell membrane</location>
        <topology evidence="1">Multi-pass membrane protein</topology>
    </subcellularLocation>
</comment>
<feature type="transmembrane region" description="Helical" evidence="6">
    <location>
        <begin position="168"/>
        <end position="187"/>
    </location>
</feature>
<proteinExistence type="predicted"/>
<evidence type="ECO:0000256" key="2">
    <source>
        <dbReference type="ARBA" id="ARBA00022475"/>
    </source>
</evidence>
<feature type="domain" description="EamA" evidence="7">
    <location>
        <begin position="143"/>
        <end position="271"/>
    </location>
</feature>
<accession>A0ABZ1E0B1</accession>
<keyword evidence="9" id="KW-1185">Reference proteome</keyword>
<dbReference type="EMBL" id="CP135443">
    <property type="protein sequence ID" value="WRY34105.1"/>
    <property type="molecule type" value="Genomic_DNA"/>
</dbReference>